<evidence type="ECO:0000256" key="9">
    <source>
        <dbReference type="ARBA" id="ARBA00023136"/>
    </source>
</evidence>
<dbReference type="InterPro" id="IPR015500">
    <property type="entry name" value="Peptidase_S8_subtilisin-rel"/>
</dbReference>
<dbReference type="Gene3D" id="3.40.50.200">
    <property type="entry name" value="Peptidase S8/S53 domain"/>
    <property type="match status" value="1"/>
</dbReference>
<reference evidence="17" key="1">
    <citation type="journal article" date="2019" name="Int. J. Syst. Evol. Microbiol.">
        <title>The Global Catalogue of Microorganisms (GCM) 10K type strain sequencing project: providing services to taxonomists for standard genome sequencing and annotation.</title>
        <authorList>
            <consortium name="The Broad Institute Genomics Platform"/>
            <consortium name="The Broad Institute Genome Sequencing Center for Infectious Disease"/>
            <person name="Wu L."/>
            <person name="Ma J."/>
        </authorList>
    </citation>
    <scope>NUCLEOTIDE SEQUENCE [LARGE SCALE GENOMIC DNA]</scope>
    <source>
        <strain evidence="17">CCUG 59778</strain>
    </source>
</reference>
<evidence type="ECO:0000256" key="14">
    <source>
        <dbReference type="SAM" id="SignalP"/>
    </source>
</evidence>
<evidence type="ECO:0000256" key="11">
    <source>
        <dbReference type="RuleBase" id="RU003355"/>
    </source>
</evidence>
<evidence type="ECO:0000256" key="10">
    <source>
        <dbReference type="PROSITE-ProRule" id="PRU01240"/>
    </source>
</evidence>
<keyword evidence="14" id="KW-0732">Signal</keyword>
<feature type="transmembrane region" description="Helical" evidence="13">
    <location>
        <begin position="435"/>
        <end position="459"/>
    </location>
</feature>
<comment type="subcellular location">
    <subcellularLocation>
        <location evidence="1">Cell membrane</location>
        <topology evidence="1">Single-pass membrane protein</topology>
    </subcellularLocation>
</comment>
<feature type="active site" description="Charge relay system" evidence="10">
    <location>
        <position position="348"/>
    </location>
</feature>
<feature type="signal peptide" evidence="14">
    <location>
        <begin position="1"/>
        <end position="27"/>
    </location>
</feature>
<dbReference type="GO" id="GO:0006508">
    <property type="term" value="P:proteolysis"/>
    <property type="evidence" value="ECO:0007669"/>
    <property type="project" value="UniProtKB-KW"/>
</dbReference>
<keyword evidence="9 13" id="KW-0472">Membrane</keyword>
<dbReference type="PROSITE" id="PS51892">
    <property type="entry name" value="SUBTILASE"/>
    <property type="match status" value="1"/>
</dbReference>
<dbReference type="InterPro" id="IPR036852">
    <property type="entry name" value="Peptidase_S8/S53_dom_sf"/>
</dbReference>
<dbReference type="InterPro" id="IPR023834">
    <property type="entry name" value="T7SS_pept_S8A_mycosin"/>
</dbReference>
<keyword evidence="7 10" id="KW-0720">Serine protease</keyword>
<name>A0ABW0EJK3_9PSEU</name>
<organism evidence="16 17">
    <name type="scientific">Actinokineospora guangxiensis</name>
    <dbReference type="NCBI Taxonomy" id="1490288"/>
    <lineage>
        <taxon>Bacteria</taxon>
        <taxon>Bacillati</taxon>
        <taxon>Actinomycetota</taxon>
        <taxon>Actinomycetes</taxon>
        <taxon>Pseudonocardiales</taxon>
        <taxon>Pseudonocardiaceae</taxon>
        <taxon>Actinokineospora</taxon>
    </lineage>
</organism>
<dbReference type="PROSITE" id="PS00136">
    <property type="entry name" value="SUBTILASE_ASP"/>
    <property type="match status" value="1"/>
</dbReference>
<evidence type="ECO:0000313" key="16">
    <source>
        <dbReference type="EMBL" id="MFC5286099.1"/>
    </source>
</evidence>
<evidence type="ECO:0000256" key="5">
    <source>
        <dbReference type="ARBA" id="ARBA00022692"/>
    </source>
</evidence>
<feature type="active site" description="Charge relay system" evidence="10">
    <location>
        <position position="137"/>
    </location>
</feature>
<evidence type="ECO:0000256" key="6">
    <source>
        <dbReference type="ARBA" id="ARBA00022801"/>
    </source>
</evidence>
<evidence type="ECO:0000256" key="1">
    <source>
        <dbReference type="ARBA" id="ARBA00004162"/>
    </source>
</evidence>
<keyword evidence="5 13" id="KW-0812">Transmembrane</keyword>
<dbReference type="InterPro" id="IPR022398">
    <property type="entry name" value="Peptidase_S8_His-AS"/>
</dbReference>
<dbReference type="NCBIfam" id="TIGR03921">
    <property type="entry name" value="T7SS_mycosin"/>
    <property type="match status" value="1"/>
</dbReference>
<dbReference type="PANTHER" id="PTHR43806">
    <property type="entry name" value="PEPTIDASE S8"/>
    <property type="match status" value="1"/>
</dbReference>
<protein>
    <submittedName>
        <fullName evidence="16">Type VII secretion-associated serine protease mycosin</fullName>
    </submittedName>
</protein>
<dbReference type="PROSITE" id="PS00137">
    <property type="entry name" value="SUBTILASE_HIS"/>
    <property type="match status" value="1"/>
</dbReference>
<evidence type="ECO:0000256" key="3">
    <source>
        <dbReference type="ARBA" id="ARBA00022475"/>
    </source>
</evidence>
<dbReference type="GO" id="GO:0008233">
    <property type="term" value="F:peptidase activity"/>
    <property type="evidence" value="ECO:0007669"/>
    <property type="project" value="UniProtKB-KW"/>
</dbReference>
<keyword evidence="8 13" id="KW-1133">Transmembrane helix</keyword>
<keyword evidence="17" id="KW-1185">Reference proteome</keyword>
<dbReference type="Pfam" id="PF00082">
    <property type="entry name" value="Peptidase_S8"/>
    <property type="match status" value="1"/>
</dbReference>
<dbReference type="SUPFAM" id="SSF52743">
    <property type="entry name" value="Subtilisin-like"/>
    <property type="match status" value="1"/>
</dbReference>
<feature type="chain" id="PRO_5045810242" evidence="14">
    <location>
        <begin position="28"/>
        <end position="477"/>
    </location>
</feature>
<dbReference type="RefSeq" id="WP_378243629.1">
    <property type="nucleotide sequence ID" value="NZ_JBHSKF010000001.1"/>
</dbReference>
<keyword evidence="6 10" id="KW-0378">Hydrolase</keyword>
<dbReference type="PANTHER" id="PTHR43806:SF11">
    <property type="entry name" value="CEREVISIN-RELATED"/>
    <property type="match status" value="1"/>
</dbReference>
<dbReference type="Proteomes" id="UP001596157">
    <property type="component" value="Unassembled WGS sequence"/>
</dbReference>
<keyword evidence="4 10" id="KW-0645">Protease</keyword>
<evidence type="ECO:0000256" key="12">
    <source>
        <dbReference type="SAM" id="MobiDB-lite"/>
    </source>
</evidence>
<evidence type="ECO:0000256" key="7">
    <source>
        <dbReference type="ARBA" id="ARBA00022825"/>
    </source>
</evidence>
<feature type="domain" description="Peptidase S8/S53" evidence="15">
    <location>
        <begin position="95"/>
        <end position="397"/>
    </location>
</feature>
<evidence type="ECO:0000259" key="15">
    <source>
        <dbReference type="Pfam" id="PF00082"/>
    </source>
</evidence>
<feature type="region of interest" description="Disordered" evidence="12">
    <location>
        <begin position="27"/>
        <end position="53"/>
    </location>
</feature>
<dbReference type="InterPro" id="IPR050131">
    <property type="entry name" value="Peptidase_S8_subtilisin-like"/>
</dbReference>
<dbReference type="InterPro" id="IPR023828">
    <property type="entry name" value="Peptidase_S8_Ser-AS"/>
</dbReference>
<sequence>MRAVRRVPALLLAAALAMAVPAQPALAQQPETKTAGAQPPALPPGTPVPSGADPDLAYALKTACIRGHKDNIDIKNRPWGQIRLQFDELHKFATGKGVPVAVIDTGVSRHPFLGDRLRGVGDYVKKEHNGLEDCDGHGTQVAGIIAAAPPAGSDIGFTGIAPGAQILSIRQSSANYTGERPPTTEGGRGEEVAAGNLTTLAQAVVLAANSGAKVVNMSVNRCRPASNYEIDSGELALQAAVKYAAEQKDVVLITSAGNTGENNCPDSKNGFDPNNPTHIVTPPWFAGHVLSVAAMDRNGDPAPFTVQGPWVGVSAPGTDIISLDPSGDGLANLHIKSDGSKDTIKGTSFAAPYVAGLAALIRERFPNLNARQVIDRIKLTAAHPAAPGGHDNLVGFGMINPIGALTAMIPAEQGVEPEESRSVRMTMPPAVPKDLTPMTVALIGAGGGVLLLLITLFVVHTIRRNRPETRTEPRGQA</sequence>
<accession>A0ABW0EJK3</accession>
<evidence type="ECO:0000256" key="4">
    <source>
        <dbReference type="ARBA" id="ARBA00022670"/>
    </source>
</evidence>
<dbReference type="InterPro" id="IPR023827">
    <property type="entry name" value="Peptidase_S8_Asp-AS"/>
</dbReference>
<evidence type="ECO:0000256" key="2">
    <source>
        <dbReference type="ARBA" id="ARBA00011073"/>
    </source>
</evidence>
<dbReference type="PROSITE" id="PS00138">
    <property type="entry name" value="SUBTILASE_SER"/>
    <property type="match status" value="1"/>
</dbReference>
<dbReference type="InterPro" id="IPR000209">
    <property type="entry name" value="Peptidase_S8/S53_dom"/>
</dbReference>
<dbReference type="EMBL" id="JBHSKF010000001">
    <property type="protein sequence ID" value="MFC5286099.1"/>
    <property type="molecule type" value="Genomic_DNA"/>
</dbReference>
<evidence type="ECO:0000256" key="8">
    <source>
        <dbReference type="ARBA" id="ARBA00022989"/>
    </source>
</evidence>
<evidence type="ECO:0000256" key="13">
    <source>
        <dbReference type="SAM" id="Phobius"/>
    </source>
</evidence>
<keyword evidence="3" id="KW-1003">Cell membrane</keyword>
<comment type="similarity">
    <text evidence="2 10 11">Belongs to the peptidase S8 family.</text>
</comment>
<comment type="caution">
    <text evidence="16">The sequence shown here is derived from an EMBL/GenBank/DDBJ whole genome shotgun (WGS) entry which is preliminary data.</text>
</comment>
<evidence type="ECO:0000313" key="17">
    <source>
        <dbReference type="Proteomes" id="UP001596157"/>
    </source>
</evidence>
<gene>
    <name evidence="16" type="primary">mycP</name>
    <name evidence="16" type="ORF">ACFPM7_03475</name>
</gene>
<feature type="active site" description="Charge relay system" evidence="10">
    <location>
        <position position="104"/>
    </location>
</feature>
<proteinExistence type="inferred from homology"/>
<dbReference type="PRINTS" id="PR00723">
    <property type="entry name" value="SUBTILISIN"/>
</dbReference>